<keyword evidence="1" id="KW-0597">Phosphoprotein</keyword>
<dbReference type="AlphaFoldDB" id="A0A259TWF1"/>
<keyword evidence="6" id="KW-1185">Reference proteome</keyword>
<evidence type="ECO:0000259" key="4">
    <source>
        <dbReference type="PROSITE" id="PS50930"/>
    </source>
</evidence>
<dbReference type="PROSITE" id="PS50930">
    <property type="entry name" value="HTH_LYTTR"/>
    <property type="match status" value="1"/>
</dbReference>
<dbReference type="InParanoid" id="A0A259TWF1"/>
<dbReference type="SUPFAM" id="SSF52172">
    <property type="entry name" value="CheY-like"/>
    <property type="match status" value="1"/>
</dbReference>
<evidence type="ECO:0000259" key="3">
    <source>
        <dbReference type="PROSITE" id="PS50110"/>
    </source>
</evidence>
<evidence type="ECO:0000313" key="5">
    <source>
        <dbReference type="EMBL" id="OZC01947.1"/>
    </source>
</evidence>
<dbReference type="Gene3D" id="3.40.50.2300">
    <property type="match status" value="1"/>
</dbReference>
<feature type="region of interest" description="Disordered" evidence="2">
    <location>
        <begin position="123"/>
        <end position="144"/>
    </location>
</feature>
<dbReference type="Pfam" id="PF00072">
    <property type="entry name" value="Response_reg"/>
    <property type="match status" value="1"/>
</dbReference>
<accession>A0A259TWF1</accession>
<feature type="modified residue" description="4-aspartylphosphate" evidence="1">
    <location>
        <position position="62"/>
    </location>
</feature>
<dbReference type="PANTHER" id="PTHR37299">
    <property type="entry name" value="TRANSCRIPTIONAL REGULATOR-RELATED"/>
    <property type="match status" value="1"/>
</dbReference>
<protein>
    <recommendedName>
        <fullName evidence="7">DNA-binding response regulator</fullName>
    </recommendedName>
</protein>
<dbReference type="SMART" id="SM00448">
    <property type="entry name" value="REC"/>
    <property type="match status" value="1"/>
</dbReference>
<dbReference type="OrthoDB" id="1646880at2"/>
<gene>
    <name evidence="5" type="ORF">BSZ36_02470</name>
</gene>
<dbReference type="GO" id="GO:0000156">
    <property type="term" value="F:phosphorelay response regulator activity"/>
    <property type="evidence" value="ECO:0007669"/>
    <property type="project" value="InterPro"/>
</dbReference>
<dbReference type="PROSITE" id="PS50110">
    <property type="entry name" value="RESPONSE_REGULATORY"/>
    <property type="match status" value="1"/>
</dbReference>
<evidence type="ECO:0000313" key="6">
    <source>
        <dbReference type="Proteomes" id="UP000216446"/>
    </source>
</evidence>
<dbReference type="InterPro" id="IPR046947">
    <property type="entry name" value="LytR-like"/>
</dbReference>
<dbReference type="SMART" id="SM00850">
    <property type="entry name" value="LytTR"/>
    <property type="match status" value="1"/>
</dbReference>
<dbReference type="Gene3D" id="2.40.50.1020">
    <property type="entry name" value="LytTr DNA-binding domain"/>
    <property type="match status" value="1"/>
</dbReference>
<comment type="caution">
    <text evidence="5">The sequence shown here is derived from an EMBL/GenBank/DDBJ whole genome shotgun (WGS) entry which is preliminary data.</text>
</comment>
<dbReference type="GO" id="GO:0003677">
    <property type="term" value="F:DNA binding"/>
    <property type="evidence" value="ECO:0007669"/>
    <property type="project" value="InterPro"/>
</dbReference>
<dbReference type="RefSeq" id="WP_094545671.1">
    <property type="nucleotide sequence ID" value="NZ_MQWB01000001.1"/>
</dbReference>
<dbReference type="Proteomes" id="UP000216446">
    <property type="component" value="Unassembled WGS sequence"/>
</dbReference>
<proteinExistence type="predicted"/>
<feature type="domain" description="HTH LytTR-type" evidence="4">
    <location>
        <begin position="149"/>
        <end position="256"/>
    </location>
</feature>
<dbReference type="PANTHER" id="PTHR37299:SF1">
    <property type="entry name" value="STAGE 0 SPORULATION PROTEIN A HOMOLOG"/>
    <property type="match status" value="1"/>
</dbReference>
<feature type="domain" description="Response regulatory" evidence="3">
    <location>
        <begin position="6"/>
        <end position="122"/>
    </location>
</feature>
<dbReference type="InterPro" id="IPR007492">
    <property type="entry name" value="LytTR_DNA-bd_dom"/>
</dbReference>
<reference evidence="5 6" key="1">
    <citation type="submission" date="2016-11" db="EMBL/GenBank/DDBJ databases">
        <title>Study of marine rhodopsin-containing bacteria.</title>
        <authorList>
            <person name="Yoshizawa S."/>
            <person name="Kumagai Y."/>
            <person name="Kogure K."/>
        </authorList>
    </citation>
    <scope>NUCLEOTIDE SEQUENCE [LARGE SCALE GENOMIC DNA]</scope>
    <source>
        <strain evidence="5 6">SG-29</strain>
    </source>
</reference>
<dbReference type="InterPro" id="IPR011006">
    <property type="entry name" value="CheY-like_superfamily"/>
</dbReference>
<sequence length="256" mass="27727">MPETLRALIVDDEPLARREMRALLGDHPRVEIVAEAGSADEADAALARLAASGEAPDVVFLDIQMPGRTGFEWLAGLDAAPQVVFVTAYDEHALEAFRVSALDYLLKPVEPARMAEAVARLSRRDATPEASGAATSPEAPLGPDSRVFVKDGARMHLVRLGDVRLFESVGNYTRFVFTGADGREESPLVLRSLGALEDRLDPAHFARANRAQLVGLAHIARIDDALNGGLLVRLTDGTEVEFSRRRAAALRDRLSL</sequence>
<name>A0A259TWF1_9BACT</name>
<evidence type="ECO:0000256" key="1">
    <source>
        <dbReference type="PROSITE-ProRule" id="PRU00169"/>
    </source>
</evidence>
<organism evidence="5 6">
    <name type="scientific">Rubricoccus marinus</name>
    <dbReference type="NCBI Taxonomy" id="716817"/>
    <lineage>
        <taxon>Bacteria</taxon>
        <taxon>Pseudomonadati</taxon>
        <taxon>Rhodothermota</taxon>
        <taxon>Rhodothermia</taxon>
        <taxon>Rhodothermales</taxon>
        <taxon>Rubricoccaceae</taxon>
        <taxon>Rubricoccus</taxon>
    </lineage>
</organism>
<dbReference type="InterPro" id="IPR001789">
    <property type="entry name" value="Sig_transdc_resp-reg_receiver"/>
</dbReference>
<evidence type="ECO:0008006" key="7">
    <source>
        <dbReference type="Google" id="ProtNLM"/>
    </source>
</evidence>
<dbReference type="EMBL" id="MQWB01000001">
    <property type="protein sequence ID" value="OZC01947.1"/>
    <property type="molecule type" value="Genomic_DNA"/>
</dbReference>
<dbReference type="Pfam" id="PF04397">
    <property type="entry name" value="LytTR"/>
    <property type="match status" value="1"/>
</dbReference>
<evidence type="ECO:0000256" key="2">
    <source>
        <dbReference type="SAM" id="MobiDB-lite"/>
    </source>
</evidence>